<dbReference type="Proteomes" id="UP000218505">
    <property type="component" value="Chromosome"/>
</dbReference>
<accession>A0A290Z244</accession>
<protein>
    <submittedName>
        <fullName evidence="2">Uncharacterized protein</fullName>
    </submittedName>
</protein>
<dbReference type="KEGG" id="apre:CNX65_07210"/>
<proteinExistence type="predicted"/>
<keyword evidence="3" id="KW-1185">Reference proteome</keyword>
<organism evidence="2 3">
    <name type="scientific">Actinosynnema pretiosum</name>
    <dbReference type="NCBI Taxonomy" id="42197"/>
    <lineage>
        <taxon>Bacteria</taxon>
        <taxon>Bacillati</taxon>
        <taxon>Actinomycetota</taxon>
        <taxon>Actinomycetes</taxon>
        <taxon>Pseudonocardiales</taxon>
        <taxon>Pseudonocardiaceae</taxon>
        <taxon>Actinosynnema</taxon>
    </lineage>
</organism>
<dbReference type="AlphaFoldDB" id="A0A290Z244"/>
<gene>
    <name evidence="2" type="ORF">CNX65_07210</name>
</gene>
<dbReference type="RefSeq" id="WP_096492065.1">
    <property type="nucleotide sequence ID" value="NZ_CP023445.1"/>
</dbReference>
<dbReference type="EMBL" id="CP023445">
    <property type="protein sequence ID" value="ATE53101.1"/>
    <property type="molecule type" value="Genomic_DNA"/>
</dbReference>
<evidence type="ECO:0000313" key="2">
    <source>
        <dbReference type="EMBL" id="ATE53101.1"/>
    </source>
</evidence>
<sequence>MTQPQHDQVEPAEQALPTEDLPQVVPNRRERRGGKQPRAGAVPGQGRPNQADFVGKRLFRRSGG</sequence>
<evidence type="ECO:0000256" key="1">
    <source>
        <dbReference type="SAM" id="MobiDB-lite"/>
    </source>
</evidence>
<reference evidence="2" key="1">
    <citation type="submission" date="2017-09" db="EMBL/GenBank/DDBJ databases">
        <title>Complete Genome Sequence of ansamitocin-producing Bacterium Actinosynnema pretiosum X47.</title>
        <authorList>
            <person name="Cao G."/>
            <person name="Zong G."/>
            <person name="Zhong C."/>
            <person name="Fu J."/>
        </authorList>
    </citation>
    <scope>NUCLEOTIDE SEQUENCE [LARGE SCALE GENOMIC DNA]</scope>
    <source>
        <strain evidence="2">X47</strain>
    </source>
</reference>
<evidence type="ECO:0000313" key="3">
    <source>
        <dbReference type="Proteomes" id="UP000218505"/>
    </source>
</evidence>
<name>A0A290Z244_9PSEU</name>
<feature type="region of interest" description="Disordered" evidence="1">
    <location>
        <begin position="1"/>
        <end position="64"/>
    </location>
</feature>